<dbReference type="PROSITE" id="PS50024">
    <property type="entry name" value="SEA"/>
    <property type="match status" value="1"/>
</dbReference>
<dbReference type="InterPro" id="IPR036364">
    <property type="entry name" value="SEA_dom_sf"/>
</dbReference>
<organism evidence="2 3">
    <name type="scientific">Marmota monax</name>
    <name type="common">Woodchuck</name>
    <dbReference type="NCBI Taxonomy" id="9995"/>
    <lineage>
        <taxon>Eukaryota</taxon>
        <taxon>Metazoa</taxon>
        <taxon>Chordata</taxon>
        <taxon>Craniata</taxon>
        <taxon>Vertebrata</taxon>
        <taxon>Euteleostomi</taxon>
        <taxon>Mammalia</taxon>
        <taxon>Eutheria</taxon>
        <taxon>Euarchontoglires</taxon>
        <taxon>Glires</taxon>
        <taxon>Rodentia</taxon>
        <taxon>Sciuromorpha</taxon>
        <taxon>Sciuridae</taxon>
        <taxon>Xerinae</taxon>
        <taxon>Marmotini</taxon>
        <taxon>Marmota</taxon>
    </lineage>
</organism>
<dbReference type="AlphaFoldDB" id="A0A5E4CQF4"/>
<accession>A0A5E4CQF4</accession>
<sequence length="62" mass="7423">NRTYYYQGSFKVLNIPYNKNYEKETSPENNYISKILETKMVDAFQSSNIYRQYINSQVITLV</sequence>
<dbReference type="InterPro" id="IPR000082">
    <property type="entry name" value="SEA_dom"/>
</dbReference>
<dbReference type="Pfam" id="PF01390">
    <property type="entry name" value="SEA"/>
    <property type="match status" value="1"/>
</dbReference>
<evidence type="ECO:0000313" key="3">
    <source>
        <dbReference type="Proteomes" id="UP000335636"/>
    </source>
</evidence>
<dbReference type="Proteomes" id="UP000335636">
    <property type="component" value="Unassembled WGS sequence"/>
</dbReference>
<evidence type="ECO:0000313" key="2">
    <source>
        <dbReference type="EMBL" id="VTJ83261.1"/>
    </source>
</evidence>
<feature type="non-terminal residue" evidence="2">
    <location>
        <position position="62"/>
    </location>
</feature>
<gene>
    <name evidence="2" type="ORF">MONAX_5E015126</name>
</gene>
<protein>
    <recommendedName>
        <fullName evidence="1">SEA domain-containing protein</fullName>
    </recommendedName>
</protein>
<keyword evidence="3" id="KW-1185">Reference proteome</keyword>
<comment type="caution">
    <text evidence="2">The sequence shown here is derived from an EMBL/GenBank/DDBJ whole genome shotgun (WGS) entry which is preliminary data.</text>
</comment>
<feature type="domain" description="SEA" evidence="1">
    <location>
        <begin position="2"/>
        <end position="62"/>
    </location>
</feature>
<name>A0A5E4CQF4_MARMO</name>
<dbReference type="Gene3D" id="3.30.70.960">
    <property type="entry name" value="SEA domain"/>
    <property type="match status" value="1"/>
</dbReference>
<evidence type="ECO:0000259" key="1">
    <source>
        <dbReference type="PROSITE" id="PS50024"/>
    </source>
</evidence>
<proteinExistence type="predicted"/>
<dbReference type="EMBL" id="CABDUW010001669">
    <property type="protein sequence ID" value="VTJ83261.1"/>
    <property type="molecule type" value="Genomic_DNA"/>
</dbReference>
<reference evidence="2" key="1">
    <citation type="submission" date="2019-04" db="EMBL/GenBank/DDBJ databases">
        <authorList>
            <person name="Alioto T."/>
            <person name="Alioto T."/>
        </authorList>
    </citation>
    <scope>NUCLEOTIDE SEQUENCE [LARGE SCALE GENOMIC DNA]</scope>
</reference>
<feature type="non-terminal residue" evidence="2">
    <location>
        <position position="1"/>
    </location>
</feature>
<dbReference type="SUPFAM" id="SSF82671">
    <property type="entry name" value="SEA domain"/>
    <property type="match status" value="1"/>
</dbReference>